<protein>
    <submittedName>
        <fullName evidence="1">Uncharacterized protein</fullName>
    </submittedName>
</protein>
<sequence>VYARSDELRPFVHALWTGARQAVHPELVALSTSPRFVSSVVARRIAEASRLPDLLDRHPSDTDLLARAGRLLVRMGCSRDEPTRLL</sequence>
<keyword evidence="2" id="KW-1185">Reference proteome</keyword>
<evidence type="ECO:0000313" key="2">
    <source>
        <dbReference type="Proteomes" id="UP000664167"/>
    </source>
</evidence>
<proteinExistence type="predicted"/>
<evidence type="ECO:0000313" key="1">
    <source>
        <dbReference type="EMBL" id="MBO0518336.1"/>
    </source>
</evidence>
<reference evidence="1" key="1">
    <citation type="submission" date="2021-03" db="EMBL/GenBank/DDBJ databases">
        <title>Streptomyces poriferae sp. nov., a novel marine sponge-derived Actinobacteria species with anti-MRSA activity.</title>
        <authorList>
            <person name="Sandoval-Powers M."/>
            <person name="Kralova S."/>
            <person name="Nguyen G.-S."/>
            <person name="Fawwal D."/>
            <person name="Degnes K."/>
            <person name="Klinkenberg G."/>
            <person name="Sletta H."/>
            <person name="Wentzel A."/>
            <person name="Liles M.R."/>
        </authorList>
    </citation>
    <scope>NUCLEOTIDE SEQUENCE</scope>
    <source>
        <strain evidence="1">DSM 41794</strain>
    </source>
</reference>
<dbReference type="EMBL" id="JAFLRJ010001528">
    <property type="protein sequence ID" value="MBO0518336.1"/>
    <property type="molecule type" value="Genomic_DNA"/>
</dbReference>
<dbReference type="Proteomes" id="UP000664167">
    <property type="component" value="Unassembled WGS sequence"/>
</dbReference>
<comment type="caution">
    <text evidence="1">The sequence shown here is derived from an EMBL/GenBank/DDBJ whole genome shotgun (WGS) entry which is preliminary data.</text>
</comment>
<accession>A0A939FHT1</accession>
<dbReference type="AlphaFoldDB" id="A0A939FHT1"/>
<feature type="non-terminal residue" evidence="1">
    <location>
        <position position="1"/>
    </location>
</feature>
<name>A0A939FHT1_9ACTN</name>
<gene>
    <name evidence="1" type="ORF">J0695_42540</name>
</gene>
<feature type="non-terminal residue" evidence="1">
    <location>
        <position position="86"/>
    </location>
</feature>
<organism evidence="1 2">
    <name type="scientific">Streptomyces beijiangensis</name>
    <dbReference type="NCBI Taxonomy" id="163361"/>
    <lineage>
        <taxon>Bacteria</taxon>
        <taxon>Bacillati</taxon>
        <taxon>Actinomycetota</taxon>
        <taxon>Actinomycetes</taxon>
        <taxon>Kitasatosporales</taxon>
        <taxon>Streptomycetaceae</taxon>
        <taxon>Streptomyces</taxon>
    </lineage>
</organism>